<name>A0ABR4R639_9BORD</name>
<evidence type="ECO:0000313" key="1">
    <source>
        <dbReference type="EMBL" id="KCB26050.1"/>
    </source>
</evidence>
<reference evidence="1 2" key="1">
    <citation type="submission" date="2014-03" db="EMBL/GenBank/DDBJ databases">
        <title>Genome sequence of Bordetella hinzii.</title>
        <authorList>
            <person name="Register K."/>
            <person name="Harvill E."/>
            <person name="Goodfield L.L."/>
            <person name="Ivanov Y.V."/>
            <person name="Meyer J.A."/>
            <person name="Muse S.J."/>
            <person name="Jacobs N."/>
            <person name="Bendor L."/>
            <person name="Smallridge W.E."/>
            <person name="Brinkac L.M."/>
            <person name="Sanka R."/>
            <person name="Kim M."/>
            <person name="Losada L."/>
        </authorList>
    </citation>
    <scope>NUCLEOTIDE SEQUENCE [LARGE SCALE GENOMIC DNA]</scope>
    <source>
        <strain evidence="1 2">OH87 BAL007II</strain>
    </source>
</reference>
<dbReference type="RefSeq" id="WP_032961369.1">
    <property type="nucleotide sequence ID" value="NZ_JHEM01000002.1"/>
</dbReference>
<keyword evidence="2" id="KW-1185">Reference proteome</keyword>
<dbReference type="Proteomes" id="UP000025748">
    <property type="component" value="Unassembled WGS sequence"/>
</dbReference>
<accession>A0ABR4R639</accession>
<comment type="caution">
    <text evidence="1">The sequence shown here is derived from an EMBL/GenBank/DDBJ whole genome shotgun (WGS) entry which is preliminary data.</text>
</comment>
<sequence>MNSRDFTSEYVFQEFPKWVTLADGSTILVHNADEEAVLQEPASDDDVEALRAEAEALGLKPHHKAGAEKLKQMIAEAKG</sequence>
<protein>
    <submittedName>
        <fullName evidence="1">N-acetyltransferase YedL</fullName>
    </submittedName>
</protein>
<evidence type="ECO:0000313" key="2">
    <source>
        <dbReference type="Proteomes" id="UP000025748"/>
    </source>
</evidence>
<organism evidence="1 2">
    <name type="scientific">Bordetella hinzii OH87 BAL007II</name>
    <dbReference type="NCBI Taxonomy" id="1331262"/>
    <lineage>
        <taxon>Bacteria</taxon>
        <taxon>Pseudomonadati</taxon>
        <taxon>Pseudomonadota</taxon>
        <taxon>Betaproteobacteria</taxon>
        <taxon>Burkholderiales</taxon>
        <taxon>Alcaligenaceae</taxon>
        <taxon>Bordetella</taxon>
    </lineage>
</organism>
<dbReference type="EMBL" id="JHEM01000002">
    <property type="protein sequence ID" value="KCB26050.1"/>
    <property type="molecule type" value="Genomic_DNA"/>
</dbReference>
<gene>
    <name evidence="1" type="ORF">L544_3236</name>
</gene>
<proteinExistence type="predicted"/>